<evidence type="ECO:0000256" key="3">
    <source>
        <dbReference type="ARBA" id="ARBA00022764"/>
    </source>
</evidence>
<dbReference type="GO" id="GO:0009279">
    <property type="term" value="C:cell outer membrane"/>
    <property type="evidence" value="ECO:0007669"/>
    <property type="project" value="TreeGrafter"/>
</dbReference>
<reference evidence="7 8" key="1">
    <citation type="submission" date="2019-05" db="EMBL/GenBank/DDBJ databases">
        <title>Marinobacter panjinensis sp. nov., a moderately halophilic bacterium isolated from sea tidal flat environment.</title>
        <authorList>
            <person name="Yang W."/>
            <person name="An M."/>
            <person name="He W."/>
            <person name="Luo X."/>
            <person name="Zhu L."/>
            <person name="Chen G."/>
            <person name="Zhang Y."/>
            <person name="Wang Y."/>
        </authorList>
    </citation>
    <scope>NUCLEOTIDE SEQUENCE [LARGE SCALE GENOMIC DNA]</scope>
    <source>
        <strain evidence="7 8">PJ-16</strain>
    </source>
</reference>
<dbReference type="HAMAP" id="MF_01914">
    <property type="entry name" value="LPS_assembly_LptA"/>
    <property type="match status" value="1"/>
</dbReference>
<dbReference type="GO" id="GO:0030288">
    <property type="term" value="C:outer membrane-bounded periplasmic space"/>
    <property type="evidence" value="ECO:0007669"/>
    <property type="project" value="TreeGrafter"/>
</dbReference>
<evidence type="ECO:0000256" key="5">
    <source>
        <dbReference type="SAM" id="MobiDB-lite"/>
    </source>
</evidence>
<dbReference type="NCBIfam" id="TIGR03002">
    <property type="entry name" value="outer_YhbN_LptA"/>
    <property type="match status" value="1"/>
</dbReference>
<dbReference type="EMBL" id="SZYH01000001">
    <property type="protein sequence ID" value="TKV67700.1"/>
    <property type="molecule type" value="Genomic_DNA"/>
</dbReference>
<feature type="domain" description="Organic solvent tolerance-like N-terminal" evidence="6">
    <location>
        <begin position="48"/>
        <end position="156"/>
    </location>
</feature>
<comment type="function">
    <text evidence="4">Involved in the assembly of lipopolysaccharide (LPS). Required for the translocation of LPS from the inner membrane to the outer membrane. May form a bridge between the inner membrane and the outer membrane, via interactions with LptC and LptD, thereby facilitating LPS transfer across the periplasm.</text>
</comment>
<comment type="subunit">
    <text evidence="4">Component of the lipopolysaccharide transport and assembly complex.</text>
</comment>
<evidence type="ECO:0000313" key="8">
    <source>
        <dbReference type="Proteomes" id="UP000308488"/>
    </source>
</evidence>
<comment type="similarity">
    <text evidence="4">Belongs to the LptA family.</text>
</comment>
<dbReference type="RefSeq" id="WP_137435113.1">
    <property type="nucleotide sequence ID" value="NZ_JANRHC010000001.1"/>
</dbReference>
<dbReference type="GO" id="GO:0043165">
    <property type="term" value="P:Gram-negative-bacterium-type cell outer membrane assembly"/>
    <property type="evidence" value="ECO:0007669"/>
    <property type="project" value="UniProtKB-UniRule"/>
</dbReference>
<dbReference type="Proteomes" id="UP000308488">
    <property type="component" value="Unassembled WGS sequence"/>
</dbReference>
<evidence type="ECO:0000313" key="7">
    <source>
        <dbReference type="EMBL" id="TKV67700.1"/>
    </source>
</evidence>
<keyword evidence="1 4" id="KW-0813">Transport</keyword>
<comment type="subcellular location">
    <subcellularLocation>
        <location evidence="4">Periplasm</location>
    </subcellularLocation>
</comment>
<evidence type="ECO:0000259" key="6">
    <source>
        <dbReference type="Pfam" id="PF03968"/>
    </source>
</evidence>
<protein>
    <recommendedName>
        <fullName evidence="4">Lipopolysaccharide export system protein LptA</fullName>
    </recommendedName>
</protein>
<dbReference type="GO" id="GO:0017089">
    <property type="term" value="F:glycolipid transfer activity"/>
    <property type="evidence" value="ECO:0007669"/>
    <property type="project" value="TreeGrafter"/>
</dbReference>
<sequence precursor="true">MSLASKSDLRCRPRWPAPKSLVLAAVCLALAAPTALAFDMESDQPIRVNADSARLDDGQGIATYTGDVEMTQGQTNLTADKVVLYRDESGVSRIEATGQPAHYRQPATEGQGETDARALTITWSAAENRVTFEREAVIEQDGNLFRGDVIHYDSAERVVTAEGAADAGEGSGRVEMVIQPRNRTSNSPSNPDRQDTDGSSQSQ</sequence>
<keyword evidence="2 4" id="KW-0732">Signal</keyword>
<comment type="caution">
    <text evidence="7">The sequence shown here is derived from an EMBL/GenBank/DDBJ whole genome shotgun (WGS) entry which is preliminary data.</text>
</comment>
<dbReference type="PANTHER" id="PTHR36504">
    <property type="entry name" value="LIPOPOLYSACCHARIDE EXPORT SYSTEM PROTEIN LPTA"/>
    <property type="match status" value="1"/>
</dbReference>
<dbReference type="InterPro" id="IPR052037">
    <property type="entry name" value="LPS_export_LptA"/>
</dbReference>
<feature type="signal peptide" evidence="4">
    <location>
        <begin position="1"/>
        <end position="37"/>
    </location>
</feature>
<dbReference type="GO" id="GO:0001530">
    <property type="term" value="F:lipopolysaccharide binding"/>
    <property type="evidence" value="ECO:0007669"/>
    <property type="project" value="InterPro"/>
</dbReference>
<dbReference type="AlphaFoldDB" id="A0A4U6R2C4"/>
<accession>A0A4U6R2C4</accession>
<dbReference type="OrthoDB" id="9795964at2"/>
<dbReference type="Gene3D" id="2.60.450.10">
    <property type="entry name" value="Lipopolysaccharide (LPS) transport protein A like domain"/>
    <property type="match status" value="1"/>
</dbReference>
<evidence type="ECO:0000256" key="1">
    <source>
        <dbReference type="ARBA" id="ARBA00022448"/>
    </source>
</evidence>
<dbReference type="InterPro" id="IPR014340">
    <property type="entry name" value="LptA"/>
</dbReference>
<name>A0A4U6R2C4_9GAMM</name>
<dbReference type="PANTHER" id="PTHR36504:SF1">
    <property type="entry name" value="LIPOPOLYSACCHARIDE EXPORT SYSTEM PROTEIN LPTA"/>
    <property type="match status" value="1"/>
</dbReference>
<keyword evidence="3 4" id="KW-0574">Periplasm</keyword>
<dbReference type="Pfam" id="PF03968">
    <property type="entry name" value="LptD_N"/>
    <property type="match status" value="1"/>
</dbReference>
<evidence type="ECO:0000256" key="4">
    <source>
        <dbReference type="HAMAP-Rule" id="MF_01914"/>
    </source>
</evidence>
<dbReference type="InterPro" id="IPR005653">
    <property type="entry name" value="OstA-like_N"/>
</dbReference>
<dbReference type="GO" id="GO:0015920">
    <property type="term" value="P:lipopolysaccharide transport"/>
    <property type="evidence" value="ECO:0007669"/>
    <property type="project" value="UniProtKB-UniRule"/>
</dbReference>
<gene>
    <name evidence="4 7" type="primary">lptA</name>
    <name evidence="7" type="ORF">FDP08_06155</name>
</gene>
<feature type="compositionally biased region" description="Polar residues" evidence="5">
    <location>
        <begin position="181"/>
        <end position="203"/>
    </location>
</feature>
<proteinExistence type="inferred from homology"/>
<feature type="region of interest" description="Disordered" evidence="5">
    <location>
        <begin position="163"/>
        <end position="203"/>
    </location>
</feature>
<feature type="chain" id="PRO_5021049552" description="Lipopolysaccharide export system protein LptA" evidence="4">
    <location>
        <begin position="38"/>
        <end position="203"/>
    </location>
</feature>
<keyword evidence="8" id="KW-1185">Reference proteome</keyword>
<evidence type="ECO:0000256" key="2">
    <source>
        <dbReference type="ARBA" id="ARBA00022729"/>
    </source>
</evidence>
<organism evidence="7 8">
    <name type="scientific">Marinobacter panjinensis</name>
    <dbReference type="NCBI Taxonomy" id="2576384"/>
    <lineage>
        <taxon>Bacteria</taxon>
        <taxon>Pseudomonadati</taxon>
        <taxon>Pseudomonadota</taxon>
        <taxon>Gammaproteobacteria</taxon>
        <taxon>Pseudomonadales</taxon>
        <taxon>Marinobacteraceae</taxon>
        <taxon>Marinobacter</taxon>
    </lineage>
</organism>